<gene>
    <name evidence="2" type="ORF">DFH07DRAFT_440762</name>
</gene>
<dbReference type="EMBL" id="JARJLG010000005">
    <property type="protein sequence ID" value="KAJ7780857.1"/>
    <property type="molecule type" value="Genomic_DNA"/>
</dbReference>
<feature type="compositionally biased region" description="Polar residues" evidence="1">
    <location>
        <begin position="112"/>
        <end position="126"/>
    </location>
</feature>
<dbReference type="Proteomes" id="UP001215280">
    <property type="component" value="Unassembled WGS sequence"/>
</dbReference>
<proteinExistence type="predicted"/>
<comment type="caution">
    <text evidence="2">The sequence shown here is derived from an EMBL/GenBank/DDBJ whole genome shotgun (WGS) entry which is preliminary data.</text>
</comment>
<protein>
    <submittedName>
        <fullName evidence="2">Uncharacterized protein</fullName>
    </submittedName>
</protein>
<accession>A0AAD7K903</accession>
<dbReference type="AlphaFoldDB" id="A0AAD7K903"/>
<name>A0AAD7K903_9AGAR</name>
<reference evidence="2" key="1">
    <citation type="submission" date="2023-03" db="EMBL/GenBank/DDBJ databases">
        <title>Massive genome expansion in bonnet fungi (Mycena s.s.) driven by repeated elements and novel gene families across ecological guilds.</title>
        <authorList>
            <consortium name="Lawrence Berkeley National Laboratory"/>
            <person name="Harder C.B."/>
            <person name="Miyauchi S."/>
            <person name="Viragh M."/>
            <person name="Kuo A."/>
            <person name="Thoen E."/>
            <person name="Andreopoulos B."/>
            <person name="Lu D."/>
            <person name="Skrede I."/>
            <person name="Drula E."/>
            <person name="Henrissat B."/>
            <person name="Morin E."/>
            <person name="Kohler A."/>
            <person name="Barry K."/>
            <person name="LaButti K."/>
            <person name="Morin E."/>
            <person name="Salamov A."/>
            <person name="Lipzen A."/>
            <person name="Mereny Z."/>
            <person name="Hegedus B."/>
            <person name="Baldrian P."/>
            <person name="Stursova M."/>
            <person name="Weitz H."/>
            <person name="Taylor A."/>
            <person name="Grigoriev I.V."/>
            <person name="Nagy L.G."/>
            <person name="Martin F."/>
            <person name="Kauserud H."/>
        </authorList>
    </citation>
    <scope>NUCLEOTIDE SEQUENCE</scope>
    <source>
        <strain evidence="2">CBHHK188m</strain>
    </source>
</reference>
<feature type="region of interest" description="Disordered" evidence="1">
    <location>
        <begin position="82"/>
        <end position="157"/>
    </location>
</feature>
<sequence>MKPPLELVEKYFRAGWRTHDDQKERASIAKSWERYREIPQWIANSCDLRGVPPTTIIAELEAMRGEGEGPKKGLNWLRKEVETMRKNAAKAKTNRSGTSPPLGSTAAVAGPSASSDSTPAPESSTVAALGPAFAPDIKRKRADPVDPRRQPPKKTKA</sequence>
<evidence type="ECO:0000256" key="1">
    <source>
        <dbReference type="SAM" id="MobiDB-lite"/>
    </source>
</evidence>
<organism evidence="2 3">
    <name type="scientific">Mycena maculata</name>
    <dbReference type="NCBI Taxonomy" id="230809"/>
    <lineage>
        <taxon>Eukaryota</taxon>
        <taxon>Fungi</taxon>
        <taxon>Dikarya</taxon>
        <taxon>Basidiomycota</taxon>
        <taxon>Agaricomycotina</taxon>
        <taxon>Agaricomycetes</taxon>
        <taxon>Agaricomycetidae</taxon>
        <taxon>Agaricales</taxon>
        <taxon>Marasmiineae</taxon>
        <taxon>Mycenaceae</taxon>
        <taxon>Mycena</taxon>
    </lineage>
</organism>
<keyword evidence="3" id="KW-1185">Reference proteome</keyword>
<evidence type="ECO:0000313" key="2">
    <source>
        <dbReference type="EMBL" id="KAJ7780857.1"/>
    </source>
</evidence>
<evidence type="ECO:0000313" key="3">
    <source>
        <dbReference type="Proteomes" id="UP001215280"/>
    </source>
</evidence>